<organism evidence="2 3">
    <name type="scientific">Fasciola gigantica</name>
    <name type="common">Giant liver fluke</name>
    <dbReference type="NCBI Taxonomy" id="46835"/>
    <lineage>
        <taxon>Eukaryota</taxon>
        <taxon>Metazoa</taxon>
        <taxon>Spiralia</taxon>
        <taxon>Lophotrochozoa</taxon>
        <taxon>Platyhelminthes</taxon>
        <taxon>Trematoda</taxon>
        <taxon>Digenea</taxon>
        <taxon>Plagiorchiida</taxon>
        <taxon>Echinostomata</taxon>
        <taxon>Echinostomatoidea</taxon>
        <taxon>Fasciolidae</taxon>
        <taxon>Fasciola</taxon>
    </lineage>
</organism>
<sequence length="87" mass="10244">MVLQMLLLLLVPFILIDLCTSEPLVRTGAFQKCASLCVQIWGHCREKCFVHRCHDTSQCQYHYEDCVYRVCQPTITKLLYDNIHLRK</sequence>
<comment type="caution">
    <text evidence="2">The sequence shown here is derived from an EMBL/GenBank/DDBJ whole genome shotgun (WGS) entry which is preliminary data.</text>
</comment>
<protein>
    <submittedName>
        <fullName evidence="2">Uncharacterized protein</fullName>
    </submittedName>
</protein>
<name>A0A504YFE2_FASGI</name>
<keyword evidence="1" id="KW-0732">Signal</keyword>
<dbReference type="AlphaFoldDB" id="A0A504YFE2"/>
<reference evidence="2 3" key="1">
    <citation type="submission" date="2019-04" db="EMBL/GenBank/DDBJ databases">
        <title>Annotation for the trematode Fasciola gigantica.</title>
        <authorList>
            <person name="Choi Y.-J."/>
        </authorList>
    </citation>
    <scope>NUCLEOTIDE SEQUENCE [LARGE SCALE GENOMIC DNA]</scope>
    <source>
        <strain evidence="2">Uganda_cow_1</strain>
    </source>
</reference>
<accession>A0A504YFE2</accession>
<feature type="signal peptide" evidence="1">
    <location>
        <begin position="1"/>
        <end position="21"/>
    </location>
</feature>
<evidence type="ECO:0000256" key="1">
    <source>
        <dbReference type="SAM" id="SignalP"/>
    </source>
</evidence>
<dbReference type="Proteomes" id="UP000316759">
    <property type="component" value="Unassembled WGS sequence"/>
</dbReference>
<dbReference type="EMBL" id="SUNJ01011205">
    <property type="protein sequence ID" value="TPP59065.1"/>
    <property type="molecule type" value="Genomic_DNA"/>
</dbReference>
<proteinExistence type="predicted"/>
<evidence type="ECO:0000313" key="2">
    <source>
        <dbReference type="EMBL" id="TPP59065.1"/>
    </source>
</evidence>
<gene>
    <name evidence="2" type="ORF">FGIG_05112</name>
</gene>
<evidence type="ECO:0000313" key="3">
    <source>
        <dbReference type="Proteomes" id="UP000316759"/>
    </source>
</evidence>
<feature type="chain" id="PRO_5021218252" evidence="1">
    <location>
        <begin position="22"/>
        <end position="87"/>
    </location>
</feature>
<keyword evidence="3" id="KW-1185">Reference proteome</keyword>